<feature type="domain" description="C2H2-type" evidence="3">
    <location>
        <begin position="150"/>
        <end position="172"/>
    </location>
</feature>
<dbReference type="GO" id="GO:0008270">
    <property type="term" value="F:zinc ion binding"/>
    <property type="evidence" value="ECO:0007669"/>
    <property type="project" value="UniProtKB-KW"/>
</dbReference>
<dbReference type="PROSITE" id="PS00028">
    <property type="entry name" value="ZINC_FINGER_C2H2_1"/>
    <property type="match status" value="1"/>
</dbReference>
<keyword evidence="1" id="KW-0862">Zinc</keyword>
<dbReference type="OMA" id="FLSQRWE"/>
<accession>A0AA38CMZ5</accession>
<feature type="coiled-coil region" evidence="2">
    <location>
        <begin position="335"/>
        <end position="369"/>
    </location>
</feature>
<sequence>MRATDQDKSDRKGRESLDSLIRQTIAKESLLSFPRSGENPTQLIHLLHAFEQQGGNRLSNDSTIEFGMDSIDCTRGQNGDALPFLTESSSVTYLTHSNLKEMGSFGKGQQKVKSTEHMSSLKFPEAAAKVNGEPEKYLPGWPLLSKVQMLKCEKCSREFISPINHRRHIRVHRRLSNPKKDDSQKKRADLAGFWDKLSADEASQILSLKNIMLEEVPGSSIIKAMTSFVRKPGLLSLPQFYIKAGATLLDVVQMKSSIFPLSATDLFSILDNASEKTFLCAGTALSIQRFVFAGEAGKVSLEVRNLVASMCFLVEQKLVKAWLVDKDAEALHCQKLLVEEEEAAEKKRAEQLERKRLKQLRQKELKEKEQVVNVESVDSTSSLEVGGEGSLTAAVSSPSAFSQDASSSPTLAAGCANLHKDATIAGESGIMPNADHIMSTDMDLESRASQDSVTGVPVYPELGYANHQGRLQDKVYTDGNFVRCWRDWNSSTESDLVLSQKHVSGSKTQQTILKGTKKSYNGSSSWKVSPNGVLISKSVAGQKLANNNKPLGQQTSLRGNVYSLWTKKTHQKAMPNIDTRLKTEGRPKDDTDAVYEMKLVDSLQSSSVFTYNGLTYKSTLMTAKEGLGVMAAETSRKPDVNNIVKPIVLNDDSDPSHWSNPTVTGGELLIGSMSLCLDSFPNGASKPRLVYSKGIRLDECNFSADGKNCTSISNSFDSSIECVRVPNAAGALDLRLTNDSTAKFDKPSADPSGDGNCRGHPHGQTGYGMLIKKGLWQDGVSKSVTKIWRPISHAMDCRGANDYITDCTVNSRKIEEVLASDTQGRATINKTAHLPLKHEIYMPDNLRHSICTQKGDICSSNSQSEQKVDAHQIEEQCRETVESYLRNENKVQVVNGSKEANECINRKQNEIVETIDQREIKFELACDAAEVFLSQRWEAAVMSSEAEVVECLESGAVQGPFSGVASVGSEIGHFVSGTDSETNYLLSTGFQTKYGSISSIEAVQGRQKTFDYGLGTLSGGPSSLH</sequence>
<dbReference type="PROSITE" id="PS50157">
    <property type="entry name" value="ZINC_FINGER_C2H2_2"/>
    <property type="match status" value="1"/>
</dbReference>
<name>A0AA38CMZ5_TAXCH</name>
<evidence type="ECO:0000259" key="3">
    <source>
        <dbReference type="PROSITE" id="PS50157"/>
    </source>
</evidence>
<protein>
    <recommendedName>
        <fullName evidence="3">C2H2-type domain-containing protein</fullName>
    </recommendedName>
</protein>
<keyword evidence="5" id="KW-1185">Reference proteome</keyword>
<dbReference type="EMBL" id="JAHRHJ020000009">
    <property type="protein sequence ID" value="KAH9301663.1"/>
    <property type="molecule type" value="Genomic_DNA"/>
</dbReference>
<proteinExistence type="predicted"/>
<dbReference type="InterPro" id="IPR013087">
    <property type="entry name" value="Znf_C2H2_type"/>
</dbReference>
<keyword evidence="1" id="KW-0479">Metal-binding</keyword>
<reference evidence="4 5" key="1">
    <citation type="journal article" date="2021" name="Nat. Plants">
        <title>The Taxus genome provides insights into paclitaxel biosynthesis.</title>
        <authorList>
            <person name="Xiong X."/>
            <person name="Gou J."/>
            <person name="Liao Q."/>
            <person name="Li Y."/>
            <person name="Zhou Q."/>
            <person name="Bi G."/>
            <person name="Li C."/>
            <person name="Du R."/>
            <person name="Wang X."/>
            <person name="Sun T."/>
            <person name="Guo L."/>
            <person name="Liang H."/>
            <person name="Lu P."/>
            <person name="Wu Y."/>
            <person name="Zhang Z."/>
            <person name="Ro D.K."/>
            <person name="Shang Y."/>
            <person name="Huang S."/>
            <person name="Yan J."/>
        </authorList>
    </citation>
    <scope>NUCLEOTIDE SEQUENCE [LARGE SCALE GENOMIC DNA]</scope>
    <source>
        <strain evidence="4">Ta-2019</strain>
    </source>
</reference>
<evidence type="ECO:0000256" key="2">
    <source>
        <dbReference type="SAM" id="Coils"/>
    </source>
</evidence>
<gene>
    <name evidence="4" type="ORF">KI387_013246</name>
</gene>
<evidence type="ECO:0000313" key="5">
    <source>
        <dbReference type="Proteomes" id="UP000824469"/>
    </source>
</evidence>
<dbReference type="AlphaFoldDB" id="A0AA38CMZ5"/>
<organism evidence="4 5">
    <name type="scientific">Taxus chinensis</name>
    <name type="common">Chinese yew</name>
    <name type="synonym">Taxus wallichiana var. chinensis</name>
    <dbReference type="NCBI Taxonomy" id="29808"/>
    <lineage>
        <taxon>Eukaryota</taxon>
        <taxon>Viridiplantae</taxon>
        <taxon>Streptophyta</taxon>
        <taxon>Embryophyta</taxon>
        <taxon>Tracheophyta</taxon>
        <taxon>Spermatophyta</taxon>
        <taxon>Pinopsida</taxon>
        <taxon>Pinidae</taxon>
        <taxon>Conifers II</taxon>
        <taxon>Cupressales</taxon>
        <taxon>Taxaceae</taxon>
        <taxon>Taxus</taxon>
    </lineage>
</organism>
<comment type="caution">
    <text evidence="4">The sequence shown here is derived from an EMBL/GenBank/DDBJ whole genome shotgun (WGS) entry which is preliminary data.</text>
</comment>
<dbReference type="PANTHER" id="PTHR36055">
    <property type="entry name" value="C2H2-LIKE ZINC FINGER PROTEIN"/>
    <property type="match status" value="1"/>
</dbReference>
<evidence type="ECO:0000313" key="4">
    <source>
        <dbReference type="EMBL" id="KAH9301663.1"/>
    </source>
</evidence>
<evidence type="ECO:0000256" key="1">
    <source>
        <dbReference type="PROSITE-ProRule" id="PRU00042"/>
    </source>
</evidence>
<dbReference type="PANTHER" id="PTHR36055:SF1">
    <property type="entry name" value="C2H2-LIKE ZINC FINGER PROTEIN"/>
    <property type="match status" value="1"/>
</dbReference>
<keyword evidence="1" id="KW-0863">Zinc-finger</keyword>
<dbReference type="Proteomes" id="UP000824469">
    <property type="component" value="Unassembled WGS sequence"/>
</dbReference>
<keyword evidence="2" id="KW-0175">Coiled coil</keyword>